<keyword evidence="8" id="KW-0418">Kinase</keyword>
<comment type="subcellular location">
    <subcellularLocation>
        <location evidence="2">Membrane</location>
        <topology evidence="2">Multi-pass membrane protein</topology>
    </subcellularLocation>
</comment>
<dbReference type="Gene3D" id="3.30.565.10">
    <property type="entry name" value="Histidine kinase-like ATPase, C-terminal domain"/>
    <property type="match status" value="1"/>
</dbReference>
<dbReference type="InterPro" id="IPR036890">
    <property type="entry name" value="HATPase_C_sf"/>
</dbReference>
<keyword evidence="6 13" id="KW-0812">Transmembrane</keyword>
<evidence type="ECO:0000256" key="1">
    <source>
        <dbReference type="ARBA" id="ARBA00000085"/>
    </source>
</evidence>
<protein>
    <recommendedName>
        <fullName evidence="3">histidine kinase</fullName>
        <ecNumber evidence="3">2.7.13.3</ecNumber>
    </recommendedName>
</protein>
<keyword evidence="16" id="KW-1185">Reference proteome</keyword>
<dbReference type="InterPro" id="IPR005467">
    <property type="entry name" value="His_kinase_dom"/>
</dbReference>
<dbReference type="PANTHER" id="PTHR41523">
    <property type="entry name" value="TWO-COMPONENT SYSTEM SENSOR PROTEIN"/>
    <property type="match status" value="1"/>
</dbReference>
<comment type="caution">
    <text evidence="15">The sequence shown here is derived from an EMBL/GenBank/DDBJ whole genome shotgun (WGS) entry which is preliminary data.</text>
</comment>
<evidence type="ECO:0000259" key="14">
    <source>
        <dbReference type="PROSITE" id="PS50109"/>
    </source>
</evidence>
<proteinExistence type="predicted"/>
<dbReference type="PANTHER" id="PTHR41523:SF8">
    <property type="entry name" value="ETHYLENE RESPONSE SENSOR PROTEIN"/>
    <property type="match status" value="1"/>
</dbReference>
<dbReference type="GO" id="GO:0016020">
    <property type="term" value="C:membrane"/>
    <property type="evidence" value="ECO:0007669"/>
    <property type="project" value="UniProtKB-SubCell"/>
</dbReference>
<evidence type="ECO:0000256" key="2">
    <source>
        <dbReference type="ARBA" id="ARBA00004141"/>
    </source>
</evidence>
<evidence type="ECO:0000256" key="13">
    <source>
        <dbReference type="SAM" id="Phobius"/>
    </source>
</evidence>
<evidence type="ECO:0000313" key="16">
    <source>
        <dbReference type="Proteomes" id="UP000282977"/>
    </source>
</evidence>
<dbReference type="Gene3D" id="1.20.120.620">
    <property type="entry name" value="Backbone structure of the membrane domain of e. Coli histidine kinase receptor kdpd"/>
    <property type="match status" value="1"/>
</dbReference>
<dbReference type="EC" id="2.7.13.3" evidence="3"/>
<gene>
    <name evidence="15" type="ORF">ENE74_06065</name>
</gene>
<keyword evidence="4" id="KW-0597">Phosphoprotein</keyword>
<dbReference type="GO" id="GO:0000160">
    <property type="term" value="P:phosphorelay signal transduction system"/>
    <property type="evidence" value="ECO:0007669"/>
    <property type="project" value="UniProtKB-KW"/>
</dbReference>
<keyword evidence="9" id="KW-0067">ATP-binding</keyword>
<dbReference type="GO" id="GO:0004673">
    <property type="term" value="F:protein histidine kinase activity"/>
    <property type="evidence" value="ECO:0007669"/>
    <property type="project" value="UniProtKB-EC"/>
</dbReference>
<keyword evidence="12 13" id="KW-0472">Membrane</keyword>
<dbReference type="AlphaFoldDB" id="A0A437J8L1"/>
<evidence type="ECO:0000256" key="7">
    <source>
        <dbReference type="ARBA" id="ARBA00022741"/>
    </source>
</evidence>
<evidence type="ECO:0000256" key="9">
    <source>
        <dbReference type="ARBA" id="ARBA00022840"/>
    </source>
</evidence>
<dbReference type="InterPro" id="IPR003594">
    <property type="entry name" value="HATPase_dom"/>
</dbReference>
<evidence type="ECO:0000256" key="3">
    <source>
        <dbReference type="ARBA" id="ARBA00012438"/>
    </source>
</evidence>
<dbReference type="SMART" id="SM00387">
    <property type="entry name" value="HATPase_c"/>
    <property type="match status" value="1"/>
</dbReference>
<evidence type="ECO:0000256" key="6">
    <source>
        <dbReference type="ARBA" id="ARBA00022692"/>
    </source>
</evidence>
<organism evidence="15 16">
    <name type="scientific">Sphingobium algorifonticola</name>
    <dbReference type="NCBI Taxonomy" id="2008318"/>
    <lineage>
        <taxon>Bacteria</taxon>
        <taxon>Pseudomonadati</taxon>
        <taxon>Pseudomonadota</taxon>
        <taxon>Alphaproteobacteria</taxon>
        <taxon>Sphingomonadales</taxon>
        <taxon>Sphingomonadaceae</taxon>
        <taxon>Sphingobium</taxon>
    </lineage>
</organism>
<dbReference type="OrthoDB" id="7991996at2"/>
<keyword evidence="7" id="KW-0547">Nucleotide-binding</keyword>
<evidence type="ECO:0000256" key="5">
    <source>
        <dbReference type="ARBA" id="ARBA00022679"/>
    </source>
</evidence>
<accession>A0A437J8L1</accession>
<evidence type="ECO:0000256" key="10">
    <source>
        <dbReference type="ARBA" id="ARBA00022989"/>
    </source>
</evidence>
<keyword evidence="5" id="KW-0808">Transferase</keyword>
<feature type="transmembrane region" description="Helical" evidence="13">
    <location>
        <begin position="97"/>
        <end position="118"/>
    </location>
</feature>
<dbReference type="SUPFAM" id="SSF55874">
    <property type="entry name" value="ATPase domain of HSP90 chaperone/DNA topoisomerase II/histidine kinase"/>
    <property type="match status" value="1"/>
</dbReference>
<evidence type="ECO:0000256" key="4">
    <source>
        <dbReference type="ARBA" id="ARBA00022553"/>
    </source>
</evidence>
<keyword evidence="11" id="KW-0902">Two-component regulatory system</keyword>
<feature type="transmembrane region" description="Helical" evidence="13">
    <location>
        <begin position="52"/>
        <end position="85"/>
    </location>
</feature>
<reference evidence="15 16" key="1">
    <citation type="submission" date="2019-01" db="EMBL/GenBank/DDBJ databases">
        <authorList>
            <person name="Chen W.-M."/>
        </authorList>
    </citation>
    <scope>NUCLEOTIDE SEQUENCE [LARGE SCALE GENOMIC DNA]</scope>
    <source>
        <strain evidence="15 16">TLA-22</strain>
    </source>
</reference>
<dbReference type="Pfam" id="PF07568">
    <property type="entry name" value="HisKA_2"/>
    <property type="match status" value="1"/>
</dbReference>
<feature type="domain" description="Histidine kinase" evidence="14">
    <location>
        <begin position="145"/>
        <end position="337"/>
    </location>
</feature>
<dbReference type="EMBL" id="RZUL01000002">
    <property type="protein sequence ID" value="RVT41834.1"/>
    <property type="molecule type" value="Genomic_DNA"/>
</dbReference>
<sequence length="337" mass="36237">MRRMNARFIERLPLAGVHPALAYLATAGLCLIALALRLVADPVLASGYPYVSFFPAVVIAAFLFGRSAAVLAGVLCWLMAWYFFIPPAGVFKFNGNIAVSFIFYLLVVVIDIALIHWMQLANTKLAEERARGAALAEHREMLFRELQHRVSNNLQVAAALMALQRRNIDHPGARKALDEASHRLSLIGKISRALYDPTGQRLSVHSFVETLASDILEANGRNDVRIEMAIAPDVAMDPDSAIPFALIMAEAIANALEHAFADDRGGCIRITITGDEGLTLDIVDDGCGLPDGFALENSGSLGLRIAATLAQQLGGTFRLSNAETGGVRAHLAIPAAA</sequence>
<dbReference type="InterPro" id="IPR038318">
    <property type="entry name" value="KdpD_sf"/>
</dbReference>
<keyword evidence="10 13" id="KW-1133">Transmembrane helix</keyword>
<dbReference type="PROSITE" id="PS50109">
    <property type="entry name" value="HIS_KIN"/>
    <property type="match status" value="1"/>
</dbReference>
<dbReference type="Pfam" id="PF02518">
    <property type="entry name" value="HATPase_c"/>
    <property type="match status" value="1"/>
</dbReference>
<name>A0A437J8L1_9SPHN</name>
<evidence type="ECO:0000256" key="12">
    <source>
        <dbReference type="ARBA" id="ARBA00023136"/>
    </source>
</evidence>
<dbReference type="Proteomes" id="UP000282977">
    <property type="component" value="Unassembled WGS sequence"/>
</dbReference>
<evidence type="ECO:0000256" key="11">
    <source>
        <dbReference type="ARBA" id="ARBA00023012"/>
    </source>
</evidence>
<dbReference type="InterPro" id="IPR011495">
    <property type="entry name" value="Sig_transdc_His_kin_sub2_dim/P"/>
</dbReference>
<dbReference type="InterPro" id="IPR025201">
    <property type="entry name" value="KdpD_TM"/>
</dbReference>
<dbReference type="GO" id="GO:0005524">
    <property type="term" value="F:ATP binding"/>
    <property type="evidence" value="ECO:0007669"/>
    <property type="project" value="UniProtKB-KW"/>
</dbReference>
<evidence type="ECO:0000256" key="8">
    <source>
        <dbReference type="ARBA" id="ARBA00022777"/>
    </source>
</evidence>
<dbReference type="Pfam" id="PF13493">
    <property type="entry name" value="DUF4118"/>
    <property type="match status" value="1"/>
</dbReference>
<feature type="transmembrane region" description="Helical" evidence="13">
    <location>
        <begin position="21"/>
        <end position="40"/>
    </location>
</feature>
<evidence type="ECO:0000313" key="15">
    <source>
        <dbReference type="EMBL" id="RVT41834.1"/>
    </source>
</evidence>
<comment type="catalytic activity">
    <reaction evidence="1">
        <text>ATP + protein L-histidine = ADP + protein N-phospho-L-histidine.</text>
        <dbReference type="EC" id="2.7.13.3"/>
    </reaction>
</comment>